<sequence>MPRIFQPVGRIPTHDIAGRLRTFLLYIENLRCCCVSIYSSKPAIGRISPLDNIVTSTYGLKSREDLDSIIRKNISSYFAASFRLKDYTQRVADAGPSGFPWCLHHKQVSTYPRR</sequence>
<keyword evidence="2" id="KW-1185">Reference proteome</keyword>
<name>A0AAE0YH13_9GAST</name>
<protein>
    <submittedName>
        <fullName evidence="1">Uncharacterized protein</fullName>
    </submittedName>
</protein>
<dbReference type="EMBL" id="JAWDGP010006236">
    <property type="protein sequence ID" value="KAK3745196.1"/>
    <property type="molecule type" value="Genomic_DNA"/>
</dbReference>
<gene>
    <name evidence="1" type="ORF">RRG08_012381</name>
</gene>
<reference evidence="1" key="1">
    <citation type="journal article" date="2023" name="G3 (Bethesda)">
        <title>A reference genome for the long-term kleptoplast-retaining sea slug Elysia crispata morphotype clarki.</title>
        <authorList>
            <person name="Eastman K.E."/>
            <person name="Pendleton A.L."/>
            <person name="Shaikh M.A."/>
            <person name="Suttiyut T."/>
            <person name="Ogas R."/>
            <person name="Tomko P."/>
            <person name="Gavelis G."/>
            <person name="Widhalm J.R."/>
            <person name="Wisecaver J.H."/>
        </authorList>
    </citation>
    <scope>NUCLEOTIDE SEQUENCE</scope>
    <source>
        <strain evidence="1">ECLA1</strain>
    </source>
</reference>
<evidence type="ECO:0000313" key="1">
    <source>
        <dbReference type="EMBL" id="KAK3745196.1"/>
    </source>
</evidence>
<dbReference type="AlphaFoldDB" id="A0AAE0YH13"/>
<dbReference type="Proteomes" id="UP001283361">
    <property type="component" value="Unassembled WGS sequence"/>
</dbReference>
<evidence type="ECO:0000313" key="2">
    <source>
        <dbReference type="Proteomes" id="UP001283361"/>
    </source>
</evidence>
<comment type="caution">
    <text evidence="1">The sequence shown here is derived from an EMBL/GenBank/DDBJ whole genome shotgun (WGS) entry which is preliminary data.</text>
</comment>
<organism evidence="1 2">
    <name type="scientific">Elysia crispata</name>
    <name type="common">lettuce slug</name>
    <dbReference type="NCBI Taxonomy" id="231223"/>
    <lineage>
        <taxon>Eukaryota</taxon>
        <taxon>Metazoa</taxon>
        <taxon>Spiralia</taxon>
        <taxon>Lophotrochozoa</taxon>
        <taxon>Mollusca</taxon>
        <taxon>Gastropoda</taxon>
        <taxon>Heterobranchia</taxon>
        <taxon>Euthyneura</taxon>
        <taxon>Panpulmonata</taxon>
        <taxon>Sacoglossa</taxon>
        <taxon>Placobranchoidea</taxon>
        <taxon>Plakobranchidae</taxon>
        <taxon>Elysia</taxon>
    </lineage>
</organism>
<proteinExistence type="predicted"/>
<accession>A0AAE0YH13</accession>